<name>A0ABR2ECD9_9ROSI</name>
<protein>
    <recommendedName>
        <fullName evidence="3">Transposase</fullName>
    </recommendedName>
</protein>
<evidence type="ECO:0008006" key="3">
    <source>
        <dbReference type="Google" id="ProtNLM"/>
    </source>
</evidence>
<organism evidence="1 2">
    <name type="scientific">Hibiscus sabdariffa</name>
    <name type="common">roselle</name>
    <dbReference type="NCBI Taxonomy" id="183260"/>
    <lineage>
        <taxon>Eukaryota</taxon>
        <taxon>Viridiplantae</taxon>
        <taxon>Streptophyta</taxon>
        <taxon>Embryophyta</taxon>
        <taxon>Tracheophyta</taxon>
        <taxon>Spermatophyta</taxon>
        <taxon>Magnoliopsida</taxon>
        <taxon>eudicotyledons</taxon>
        <taxon>Gunneridae</taxon>
        <taxon>Pentapetalae</taxon>
        <taxon>rosids</taxon>
        <taxon>malvids</taxon>
        <taxon>Malvales</taxon>
        <taxon>Malvaceae</taxon>
        <taxon>Malvoideae</taxon>
        <taxon>Hibiscus</taxon>
    </lineage>
</organism>
<keyword evidence="2" id="KW-1185">Reference proteome</keyword>
<evidence type="ECO:0000313" key="2">
    <source>
        <dbReference type="Proteomes" id="UP001472677"/>
    </source>
</evidence>
<dbReference type="Proteomes" id="UP001472677">
    <property type="component" value="Unassembled WGS sequence"/>
</dbReference>
<evidence type="ECO:0000313" key="1">
    <source>
        <dbReference type="EMBL" id="KAK8557776.1"/>
    </source>
</evidence>
<accession>A0ABR2ECD9</accession>
<reference evidence="1 2" key="1">
    <citation type="journal article" date="2024" name="G3 (Bethesda)">
        <title>Genome assembly of Hibiscus sabdariffa L. provides insights into metabolisms of medicinal natural products.</title>
        <authorList>
            <person name="Kim T."/>
        </authorList>
    </citation>
    <scope>NUCLEOTIDE SEQUENCE [LARGE SCALE GENOMIC DNA]</scope>
    <source>
        <strain evidence="1">TK-2024</strain>
        <tissue evidence="1">Old leaves</tissue>
    </source>
</reference>
<dbReference type="EMBL" id="JBBPBM010000016">
    <property type="protein sequence ID" value="KAK8557776.1"/>
    <property type="molecule type" value="Genomic_DNA"/>
</dbReference>
<proteinExistence type="predicted"/>
<comment type="caution">
    <text evidence="1">The sequence shown here is derived from an EMBL/GenBank/DDBJ whole genome shotgun (WGS) entry which is preliminary data.</text>
</comment>
<gene>
    <name evidence="1" type="ORF">V6N12_010000</name>
</gene>
<sequence length="80" mass="9514">MDRIALDLKSWLYPEAQQATAALHLGVFTEQYYCTRYRENLRGRQDEKFGRKEAILFRKRLQVPTVYGIFVKSFTAWLPL</sequence>